<organism evidence="3 4">
    <name type="scientific">Pseudosulfitobacter pseudonitzschiae</name>
    <dbReference type="NCBI Taxonomy" id="1402135"/>
    <lineage>
        <taxon>Bacteria</taxon>
        <taxon>Pseudomonadati</taxon>
        <taxon>Pseudomonadota</taxon>
        <taxon>Alphaproteobacteria</taxon>
        <taxon>Rhodobacterales</taxon>
        <taxon>Roseobacteraceae</taxon>
        <taxon>Pseudosulfitobacter</taxon>
    </lineage>
</organism>
<dbReference type="Proteomes" id="UP000027746">
    <property type="component" value="Unassembled WGS sequence"/>
</dbReference>
<evidence type="ECO:0000256" key="2">
    <source>
        <dbReference type="SAM" id="SignalP"/>
    </source>
</evidence>
<accession>A0A073IYV4</accession>
<gene>
    <name evidence="3" type="ORF">SUH3_05225</name>
</gene>
<dbReference type="RefSeq" id="WP_224769574.1">
    <property type="nucleotide sequence ID" value="NZ_CP054599.1"/>
</dbReference>
<dbReference type="GeneID" id="68869809"/>
<sequence length="519" mass="54579">MANKSSVNSPRAGRVPGLILGVALSVGTAQAQEAPLSVIEWLERNAPTPAAQTRPPTDEPAVTPNGNVPSITVSPLDGPAARRVGLAPASVTGLPDTLWQGSDGTELADAIAEAKSIRLPATQSLFYTLLLAEALPPSVQDETFNLARVDALLRMGALDPALALLEQIGPESSRAVFARYFDASLLAGTEDTACAKITTKPSLSPDYATRVFCAARAGDWETAVLLLGTARALDAITAARADMLERFLDPDLFEGEADLPTPAKADPLAFRVYEAIGTPISTTLWPRVYANADLRELAGWRSQLLAVERLAQTGAIADNRLLGIYTDRQPAASGGLWDRVRAVQRFETALNSNSAEAVAKTLPKAWSEMQAAGLAVPFANLFGDRLPALQDSAASTAAFETMLLSPAYEMAAAQYPTAAARAPFLVALAQGDTTGTQPNGPMEQALADAFANATPDAELIGLARTGKLGRALLGALEMVNEGAKGDPDNLRQGLATLRALGLEDNARRTALQIMLRPAL</sequence>
<reference evidence="3 4" key="1">
    <citation type="submission" date="2014-01" db="EMBL/GenBank/DDBJ databases">
        <title>Sulfitobacter sp. H3 (MCCC 1A00686) Genome Sequencing.</title>
        <authorList>
            <person name="Lai Q."/>
            <person name="Hong Z."/>
        </authorList>
    </citation>
    <scope>NUCLEOTIDE SEQUENCE [LARGE SCALE GENOMIC DNA]</scope>
    <source>
        <strain evidence="3 4">H3</strain>
    </source>
</reference>
<keyword evidence="2" id="KW-0732">Signal</keyword>
<name>A0A073IYV4_9RHOB</name>
<evidence type="ECO:0000313" key="4">
    <source>
        <dbReference type="Proteomes" id="UP000027746"/>
    </source>
</evidence>
<proteinExistence type="predicted"/>
<evidence type="ECO:0000256" key="1">
    <source>
        <dbReference type="SAM" id="MobiDB-lite"/>
    </source>
</evidence>
<keyword evidence="4" id="KW-1185">Reference proteome</keyword>
<feature type="chain" id="PRO_5001690082" evidence="2">
    <location>
        <begin position="32"/>
        <end position="519"/>
    </location>
</feature>
<dbReference type="EMBL" id="JAMD01000010">
    <property type="protein sequence ID" value="KEJ94820.1"/>
    <property type="molecule type" value="Genomic_DNA"/>
</dbReference>
<evidence type="ECO:0000313" key="3">
    <source>
        <dbReference type="EMBL" id="KEJ94820.1"/>
    </source>
</evidence>
<protein>
    <submittedName>
        <fullName evidence="3">Uncharacterized protein</fullName>
    </submittedName>
</protein>
<dbReference type="AlphaFoldDB" id="A0A073IYV4"/>
<feature type="region of interest" description="Disordered" evidence="1">
    <location>
        <begin position="48"/>
        <end position="68"/>
    </location>
</feature>
<feature type="signal peptide" evidence="2">
    <location>
        <begin position="1"/>
        <end position="31"/>
    </location>
</feature>
<comment type="caution">
    <text evidence="3">The sequence shown here is derived from an EMBL/GenBank/DDBJ whole genome shotgun (WGS) entry which is preliminary data.</text>
</comment>